<dbReference type="InterPro" id="IPR017927">
    <property type="entry name" value="FAD-bd_FR_type"/>
</dbReference>
<dbReference type="GO" id="GO:0051537">
    <property type="term" value="F:2 iron, 2 sulfur cluster binding"/>
    <property type="evidence" value="ECO:0007669"/>
    <property type="project" value="UniProtKB-KW"/>
</dbReference>
<name>A0A075H8X5_9ARCH</name>
<proteinExistence type="predicted"/>
<dbReference type="SUPFAM" id="SSF52343">
    <property type="entry name" value="Ferredoxin reductase-like, C-terminal NADP-linked domain"/>
    <property type="match status" value="1"/>
</dbReference>
<dbReference type="Gene3D" id="2.40.30.10">
    <property type="entry name" value="Translation factors"/>
    <property type="match status" value="1"/>
</dbReference>
<evidence type="ECO:0000313" key="3">
    <source>
        <dbReference type="EMBL" id="AIF12424.1"/>
    </source>
</evidence>
<dbReference type="Pfam" id="PF10418">
    <property type="entry name" value="DHODB_Fe-S_bind"/>
    <property type="match status" value="1"/>
</dbReference>
<dbReference type="SUPFAM" id="SSF63380">
    <property type="entry name" value="Riboflavin synthase domain-like"/>
    <property type="match status" value="1"/>
</dbReference>
<organism evidence="3">
    <name type="scientific">uncultured marine thaumarchaeote KM3_55_G04</name>
    <dbReference type="NCBI Taxonomy" id="1456199"/>
    <lineage>
        <taxon>Archaea</taxon>
        <taxon>Nitrososphaerota</taxon>
        <taxon>environmental samples</taxon>
    </lineage>
</organism>
<gene>
    <name evidence="3" type="primary">pyrDII</name>
</gene>
<feature type="domain" description="FAD-binding FR-type" evidence="2">
    <location>
        <begin position="8"/>
        <end position="102"/>
    </location>
</feature>
<feature type="binding site" evidence="1">
    <location>
        <position position="230"/>
    </location>
    <ligand>
        <name>[2Fe-2S] cluster</name>
        <dbReference type="ChEBI" id="CHEBI:190135"/>
    </ligand>
</feature>
<dbReference type="InterPro" id="IPR001433">
    <property type="entry name" value="OxRdtase_FAD/NAD-bd"/>
</dbReference>
<dbReference type="InterPro" id="IPR017938">
    <property type="entry name" value="Riboflavin_synthase-like_b-brl"/>
</dbReference>
<evidence type="ECO:0000259" key="2">
    <source>
        <dbReference type="PROSITE" id="PS51384"/>
    </source>
</evidence>
<dbReference type="GO" id="GO:0050660">
    <property type="term" value="F:flavin adenine dinucleotide binding"/>
    <property type="evidence" value="ECO:0007669"/>
    <property type="project" value="InterPro"/>
</dbReference>
<dbReference type="EMBL" id="KF900945">
    <property type="protein sequence ID" value="AIF12424.1"/>
    <property type="molecule type" value="Genomic_DNA"/>
</dbReference>
<keyword evidence="1" id="KW-0411">Iron-sulfur</keyword>
<feature type="binding site" evidence="1">
    <location>
        <position position="241"/>
    </location>
    <ligand>
        <name>[2Fe-2S] cluster</name>
        <dbReference type="ChEBI" id="CHEBI:190135"/>
    </ligand>
</feature>
<sequence length="274" mass="30659">MEMQRNRNSHHICTIEKVIDETPTVRTLIFSDEILSNVLPGQFAMVWIPGVNELPMSVMVTQEKNKAAFTVRKRGESSTAMYNLTIGDHIGVRGPYGNYFDIKDGKLLLVGGGTGLVPLLRLVTFCKSSHEITLLMGAQTKEEVFFEDLANKLLEKNKHQVIAVTEDGTYGKKGFVTDGLEELLKKNSFDAIYTCGPELMMYKIVKLAANNQIFVQASLERMMKCGIGICGSCCINEDLVCRDGTIFDGIRLLQNDEFGQFYRTKSGILEKYDT</sequence>
<dbReference type="InterPro" id="IPR019480">
    <property type="entry name" value="Dihydroorotate_DH_Fe-S-bd"/>
</dbReference>
<evidence type="ECO:0000256" key="1">
    <source>
        <dbReference type="PIRSR" id="PIRSR006816-2"/>
    </source>
</evidence>
<dbReference type="InterPro" id="IPR050353">
    <property type="entry name" value="PyrK_electron_transfer"/>
</dbReference>
<feature type="binding site" evidence="1">
    <location>
        <position position="225"/>
    </location>
    <ligand>
        <name>[2Fe-2S] cluster</name>
        <dbReference type="ChEBI" id="CHEBI:190135"/>
    </ligand>
</feature>
<dbReference type="PIRSF" id="PIRSF006816">
    <property type="entry name" value="Cyc3_hyd_g"/>
    <property type="match status" value="1"/>
</dbReference>
<accession>A0A075H8X5</accession>
<dbReference type="InterPro" id="IPR039261">
    <property type="entry name" value="FNR_nucleotide-bd"/>
</dbReference>
<dbReference type="PANTHER" id="PTHR43513:SF3">
    <property type="entry name" value="DIHYDROOROTATE DEHYDROGENASE B (NAD(+)), ELECTRON TRANSFER SUBUNIT-RELATED"/>
    <property type="match status" value="1"/>
</dbReference>
<dbReference type="GO" id="GO:0046872">
    <property type="term" value="F:metal ion binding"/>
    <property type="evidence" value="ECO:0007669"/>
    <property type="project" value="UniProtKB-KW"/>
</dbReference>
<feature type="binding site" evidence="1">
    <location>
        <position position="233"/>
    </location>
    <ligand>
        <name>[2Fe-2S] cluster</name>
        <dbReference type="ChEBI" id="CHEBI:190135"/>
    </ligand>
</feature>
<dbReference type="AlphaFoldDB" id="A0A075H8X5"/>
<dbReference type="GO" id="GO:0016491">
    <property type="term" value="F:oxidoreductase activity"/>
    <property type="evidence" value="ECO:0007669"/>
    <property type="project" value="InterPro"/>
</dbReference>
<dbReference type="PROSITE" id="PS51384">
    <property type="entry name" value="FAD_FR"/>
    <property type="match status" value="1"/>
</dbReference>
<dbReference type="InterPro" id="IPR012165">
    <property type="entry name" value="Cyt_c3_hydrogenase_gsu"/>
</dbReference>
<dbReference type="GO" id="GO:0006221">
    <property type="term" value="P:pyrimidine nucleotide biosynthetic process"/>
    <property type="evidence" value="ECO:0007669"/>
    <property type="project" value="InterPro"/>
</dbReference>
<comment type="cofactor">
    <cofactor evidence="1">
        <name>[2Fe-2S] cluster</name>
        <dbReference type="ChEBI" id="CHEBI:190135"/>
    </cofactor>
    <text evidence="1">Binds 1 [2Fe-2S] cluster per subunit.</text>
</comment>
<dbReference type="PRINTS" id="PR00410">
    <property type="entry name" value="PHEHYDRXLASE"/>
</dbReference>
<keyword evidence="1" id="KW-0479">Metal-binding</keyword>
<reference evidence="3" key="1">
    <citation type="journal article" date="2014" name="Genome Biol. Evol.">
        <title>Pangenome evidence for extensive interdomain horizontal transfer affecting lineage core and shell genes in uncultured planktonic thaumarchaeota and euryarchaeota.</title>
        <authorList>
            <person name="Deschamps P."/>
            <person name="Zivanovic Y."/>
            <person name="Moreira D."/>
            <person name="Rodriguez-Valera F."/>
            <person name="Lopez-Garcia P."/>
        </authorList>
    </citation>
    <scope>NUCLEOTIDE SEQUENCE</scope>
</reference>
<dbReference type="Gene3D" id="3.40.50.80">
    <property type="entry name" value="Nucleotide-binding domain of ferredoxin-NADP reductase (FNR) module"/>
    <property type="match status" value="1"/>
</dbReference>
<dbReference type="NCBIfam" id="NF000796">
    <property type="entry name" value="PRK00054.1-1"/>
    <property type="match status" value="1"/>
</dbReference>
<keyword evidence="1" id="KW-0001">2Fe-2S</keyword>
<dbReference type="Pfam" id="PF00175">
    <property type="entry name" value="NAD_binding_1"/>
    <property type="match status" value="1"/>
</dbReference>
<dbReference type="PANTHER" id="PTHR43513">
    <property type="entry name" value="DIHYDROOROTATE DEHYDROGENASE B (NAD(+)), ELECTRON TRANSFER SUBUNIT"/>
    <property type="match status" value="1"/>
</dbReference>
<protein>
    <submittedName>
        <fullName evidence="3">Oxidoreductase domain-containing protein (PyrDII)</fullName>
    </submittedName>
</protein>
<keyword evidence="1" id="KW-0408">Iron</keyword>